<dbReference type="InterPro" id="IPR038729">
    <property type="entry name" value="Rad50/SbcC_AAA"/>
</dbReference>
<dbReference type="PANTHER" id="PTHR32114">
    <property type="entry name" value="ABC TRANSPORTER ABCH.3"/>
    <property type="match status" value="1"/>
</dbReference>
<comment type="similarity">
    <text evidence="1">Belongs to the SMC family. SbcC subfamily.</text>
</comment>
<evidence type="ECO:0000256" key="2">
    <source>
        <dbReference type="ARBA" id="ARBA00011322"/>
    </source>
</evidence>
<evidence type="ECO:0000256" key="3">
    <source>
        <dbReference type="ARBA" id="ARBA00013368"/>
    </source>
</evidence>
<dbReference type="OrthoDB" id="9795626at2"/>
<feature type="domain" description="Rad50/SbcC-type AAA" evidence="6">
    <location>
        <begin position="6"/>
        <end position="207"/>
    </location>
</feature>
<feature type="coiled-coil region" evidence="4">
    <location>
        <begin position="350"/>
        <end position="412"/>
    </location>
</feature>
<proteinExistence type="inferred from homology"/>
<feature type="coiled-coil region" evidence="4">
    <location>
        <begin position="861"/>
        <end position="891"/>
    </location>
</feature>
<dbReference type="InterPro" id="IPR027417">
    <property type="entry name" value="P-loop_NTPase"/>
</dbReference>
<dbReference type="KEGG" id="saca:FFV09_03030"/>
<name>A0A4Y6UTM3_SACBS</name>
<dbReference type="EMBL" id="CP041217">
    <property type="protein sequence ID" value="QDH19928.1"/>
    <property type="molecule type" value="Genomic_DNA"/>
</dbReference>
<dbReference type="Gene3D" id="3.40.50.300">
    <property type="entry name" value="P-loop containing nucleotide triphosphate hydrolases"/>
    <property type="match status" value="2"/>
</dbReference>
<feature type="coiled-coil region" evidence="4">
    <location>
        <begin position="945"/>
        <end position="972"/>
    </location>
</feature>
<comment type="subunit">
    <text evidence="2">Heterodimer of SbcC and SbcD.</text>
</comment>
<keyword evidence="4" id="KW-0175">Coiled coil</keyword>
<evidence type="ECO:0000313" key="7">
    <source>
        <dbReference type="EMBL" id="QDH19928.1"/>
    </source>
</evidence>
<accession>A0A4Y6UTM3</accession>
<dbReference type="PANTHER" id="PTHR32114:SF2">
    <property type="entry name" value="ABC TRANSPORTER ABCH.3"/>
    <property type="match status" value="1"/>
</dbReference>
<evidence type="ECO:0000256" key="5">
    <source>
        <dbReference type="SAM" id="MobiDB-lite"/>
    </source>
</evidence>
<feature type="coiled-coil region" evidence="4">
    <location>
        <begin position="699"/>
        <end position="829"/>
    </location>
</feature>
<sequence>MKPITLRLSGLQSYREAQEIDFTELCETGLFGIFGPTGSGKSTVLDAITLAMYGKIERAYGGTQGIMNHSEDTLYVAFTFELESAAGVRRFRVERRFKRTGEVSVSNTLSRFIEVKPEGDEVVADKLAEVTKAVEERIGLKMDDFTRAVVLPQGKFAEFLSLKGSDRRQMLQRLFHLEQYGDRLVQKLSKRTRETESALRTLEAEQQGLGLASAEAVKDAKAALDAAGLAAEARRAELDAAAEEHGRLTRVRERAGERRETAAALGQLQARGEEIRELQARTERARASAALLPALERFRAASARSEQLAAAAGRLQAALGEARGRADLAASAESAAREGLSGEEPTLLRRIAELEQALQLERELETLREESRRLERGRTEAAARLERARSDADELRRKLDKAAQLRGELQEQLVGCEVRSSDRTELEVAGRLADSIAGLEAQLPDIRRDLEEARRQEAEAEAELSAGREREVACRADLLRAAENAERHAASLDVFDREIAALIEAAEERQSLLEQADRDSAQRRMAAELAHALTDGEPCPVCGATHHPLPADEDASAASAAAELEPLRALQLRARELRLAAARLRQGGEGLARRLREELAQTPGGSASGQGQPSPGVEAAPAQAPDSAPAPAASPASALAGDAASAASPAPDLASAPAPAASPAPALASSPTLAPGTASAPEPAPAIRPASPQACADELLRLQEAAERFERESAQLDSAARDSERALAAASRAAEAPRVRLDGAARQRVRAEERLGELERRLAEAEQQWAASFAGLRREELEARRADIRDRDSRAEELKRRLDKSGPVIRDMETALKAHEQSAAEAERGLVLFTAQAEGRAELLAEKERRLRETSGGDSAAELLRLASERLESLREAAERTRLELEAARRTWQTAANDSAAAQQAALSAAEHASAAEQGWNEALDGSPFGAAEEAEAAVMRGEEMQEAERLARTHRERENELSARLRELEKLLGGADVSEDQWAACALRLGEARRQDEEALSAKARAQRDLEDVSVRNGRWNELEQVRRVTAAEMERLSKLQACFRGNAFVEYVAEEQLIQISRAASSRLRFLTKQRYSLEVDSGGGFVVCDDANGGVRRPVSTLSGGETFLTSLSLALALSAQIQLRGEYPLQFFFLDEGFGTLDPELLDTVITSLEHLHSDRLSVGVISHVQELRARLPRRLIVQPADPAGAGSKVLLEKM</sequence>
<dbReference type="Proteomes" id="UP000316968">
    <property type="component" value="Chromosome"/>
</dbReference>
<evidence type="ECO:0000256" key="1">
    <source>
        <dbReference type="ARBA" id="ARBA00006930"/>
    </source>
</evidence>
<protein>
    <recommendedName>
        <fullName evidence="3">Nuclease SbcCD subunit C</fullName>
    </recommendedName>
</protein>
<gene>
    <name evidence="7" type="ORF">FFV09_03030</name>
</gene>
<evidence type="ECO:0000259" key="6">
    <source>
        <dbReference type="Pfam" id="PF13476"/>
    </source>
</evidence>
<dbReference type="GO" id="GO:0016887">
    <property type="term" value="F:ATP hydrolysis activity"/>
    <property type="evidence" value="ECO:0007669"/>
    <property type="project" value="InterPro"/>
</dbReference>
<dbReference type="Pfam" id="PF13558">
    <property type="entry name" value="SbcC_Walker_B"/>
    <property type="match status" value="1"/>
</dbReference>
<keyword evidence="8" id="KW-1185">Reference proteome</keyword>
<evidence type="ECO:0000256" key="4">
    <source>
        <dbReference type="SAM" id="Coils"/>
    </source>
</evidence>
<feature type="compositionally biased region" description="Low complexity" evidence="5">
    <location>
        <begin position="600"/>
        <end position="675"/>
    </location>
</feature>
<dbReference type="SUPFAM" id="SSF52540">
    <property type="entry name" value="P-loop containing nucleoside triphosphate hydrolases"/>
    <property type="match status" value="1"/>
</dbReference>
<dbReference type="Pfam" id="PF13476">
    <property type="entry name" value="AAA_23"/>
    <property type="match status" value="1"/>
</dbReference>
<feature type="region of interest" description="Disordered" evidence="5">
    <location>
        <begin position="600"/>
        <end position="689"/>
    </location>
</feature>
<dbReference type="RefSeq" id="WP_141446314.1">
    <property type="nucleotide sequence ID" value="NZ_CP041217.1"/>
</dbReference>
<reference evidence="7 8" key="1">
    <citation type="submission" date="2019-06" db="EMBL/GenBank/DDBJ databases">
        <title>Saccharibacillus brassicae sp. nov., an endophytic bacterium isolated from Chinese cabbage seeds (Brassica pekinensis).</title>
        <authorList>
            <person name="Jiang L."/>
            <person name="Lee J."/>
            <person name="Kim S.W."/>
        </authorList>
    </citation>
    <scope>NUCLEOTIDE SEQUENCE [LARGE SCALE GENOMIC DNA]</scope>
    <source>
        <strain evidence="8">KCTC 43072 / ATSA2</strain>
    </source>
</reference>
<dbReference type="GO" id="GO:0006302">
    <property type="term" value="P:double-strand break repair"/>
    <property type="evidence" value="ECO:0007669"/>
    <property type="project" value="InterPro"/>
</dbReference>
<organism evidence="7 8">
    <name type="scientific">Saccharibacillus brassicae</name>
    <dbReference type="NCBI Taxonomy" id="2583377"/>
    <lineage>
        <taxon>Bacteria</taxon>
        <taxon>Bacillati</taxon>
        <taxon>Bacillota</taxon>
        <taxon>Bacilli</taxon>
        <taxon>Bacillales</taxon>
        <taxon>Paenibacillaceae</taxon>
        <taxon>Saccharibacillus</taxon>
    </lineage>
</organism>
<dbReference type="AlphaFoldDB" id="A0A4Y6UTM3"/>
<evidence type="ECO:0000313" key="8">
    <source>
        <dbReference type="Proteomes" id="UP000316968"/>
    </source>
</evidence>
<feature type="coiled-coil region" evidence="4">
    <location>
        <begin position="436"/>
        <end position="470"/>
    </location>
</feature>